<evidence type="ECO:0000313" key="5">
    <source>
        <dbReference type="Proteomes" id="UP000198556"/>
    </source>
</evidence>
<dbReference type="InterPro" id="IPR007921">
    <property type="entry name" value="CHAP_dom"/>
</dbReference>
<dbReference type="Gene3D" id="2.10.270.10">
    <property type="entry name" value="Cholin Binding"/>
    <property type="match status" value="1"/>
</dbReference>
<feature type="repeat" description="Cell wall-binding" evidence="2">
    <location>
        <begin position="94"/>
        <end position="113"/>
    </location>
</feature>
<evidence type="ECO:0000259" key="3">
    <source>
        <dbReference type="PROSITE" id="PS50911"/>
    </source>
</evidence>
<organism evidence="4 5">
    <name type="scientific">Granulicatella balaenopterae</name>
    <dbReference type="NCBI Taxonomy" id="137733"/>
    <lineage>
        <taxon>Bacteria</taxon>
        <taxon>Bacillati</taxon>
        <taxon>Bacillota</taxon>
        <taxon>Bacilli</taxon>
        <taxon>Lactobacillales</taxon>
        <taxon>Carnobacteriaceae</taxon>
        <taxon>Granulicatella</taxon>
    </lineage>
</organism>
<keyword evidence="5" id="KW-1185">Reference proteome</keyword>
<dbReference type="SUPFAM" id="SSF54001">
    <property type="entry name" value="Cysteine proteinases"/>
    <property type="match status" value="1"/>
</dbReference>
<reference evidence="4 5" key="1">
    <citation type="submission" date="2016-10" db="EMBL/GenBank/DDBJ databases">
        <authorList>
            <person name="de Groot N.N."/>
        </authorList>
    </citation>
    <scope>NUCLEOTIDE SEQUENCE [LARGE SCALE GENOMIC DNA]</scope>
    <source>
        <strain evidence="4 5">DSM 15827</strain>
    </source>
</reference>
<name>A0A1H9IWT8_9LACT</name>
<dbReference type="SUPFAM" id="SSF69360">
    <property type="entry name" value="Cell wall binding repeat"/>
    <property type="match status" value="1"/>
</dbReference>
<dbReference type="InterPro" id="IPR038765">
    <property type="entry name" value="Papain-like_cys_pep_sf"/>
</dbReference>
<evidence type="ECO:0000256" key="2">
    <source>
        <dbReference type="PROSITE-ProRule" id="PRU00591"/>
    </source>
</evidence>
<dbReference type="Gene3D" id="3.90.1720.60">
    <property type="match status" value="1"/>
</dbReference>
<dbReference type="Proteomes" id="UP000198556">
    <property type="component" value="Unassembled WGS sequence"/>
</dbReference>
<dbReference type="RefSeq" id="WP_177159505.1">
    <property type="nucleotide sequence ID" value="NZ_FOGF01000007.1"/>
</dbReference>
<protein>
    <submittedName>
        <fullName evidence="4">Putative cell wall binding repeat-containing protein</fullName>
    </submittedName>
</protein>
<keyword evidence="1" id="KW-0677">Repeat</keyword>
<feature type="repeat" description="Cell wall-binding" evidence="2">
    <location>
        <begin position="153"/>
        <end position="172"/>
    </location>
</feature>
<dbReference type="AlphaFoldDB" id="A0A1H9IWT8"/>
<dbReference type="Pfam" id="PF19085">
    <property type="entry name" value="Choline_bind_2"/>
    <property type="match status" value="3"/>
</dbReference>
<evidence type="ECO:0000256" key="1">
    <source>
        <dbReference type="ARBA" id="ARBA00022737"/>
    </source>
</evidence>
<dbReference type="PROSITE" id="PS51170">
    <property type="entry name" value="CW"/>
    <property type="match status" value="2"/>
</dbReference>
<accession>A0A1H9IWT8</accession>
<feature type="domain" description="Peptidase C51" evidence="3">
    <location>
        <begin position="224"/>
        <end position="364"/>
    </location>
</feature>
<dbReference type="PROSITE" id="PS50911">
    <property type="entry name" value="CHAP"/>
    <property type="match status" value="1"/>
</dbReference>
<dbReference type="EMBL" id="FOGF01000007">
    <property type="protein sequence ID" value="SEQ79261.1"/>
    <property type="molecule type" value="Genomic_DNA"/>
</dbReference>
<proteinExistence type="predicted"/>
<evidence type="ECO:0000313" key="4">
    <source>
        <dbReference type="EMBL" id="SEQ79261.1"/>
    </source>
</evidence>
<gene>
    <name evidence="4" type="ORF">SAMN05421767_10710</name>
</gene>
<dbReference type="InterPro" id="IPR018337">
    <property type="entry name" value="Cell_wall/Cho-bd_repeat"/>
</dbReference>
<dbReference type="STRING" id="137733.SAMN05421767_10710"/>
<sequence length="364" mass="41763">MKKVNKDIKYKRTNLKRFITIGLCTVISGAGIIHTTETFAESAPTNGEFATYHLLEKIETIDTIEQPNIADNGQYATAKWVGDYYLKQDGKLALNQWIEDHGNWYYLKSDGKFAHDEWIADYYLNTDGRLASNQWIEMDNTWYYIKEDGRLASNQWVKQDGHWYYINEKGTYEANQWMGDYYLTSTGALALNQWIQDPNTNEWYYIGSDGLIARNTTIDGYQLADDGTIMPDLSVLENKVNQTVYNGQCYGLTAFYVDSLHGPKLMGSGHMRAETIGSDYDWASYGFEVINNPTYDQIKAGDIIQWKANTRLAPGYYGHTGIIRGKSNGQLLTYEQNAGRGQICYKYTRDFIQQDVKSIVRKIM</sequence>